<organism evidence="1">
    <name type="scientific">Tanacetum cinerariifolium</name>
    <name type="common">Dalmatian daisy</name>
    <name type="synonym">Chrysanthemum cinerariifolium</name>
    <dbReference type="NCBI Taxonomy" id="118510"/>
    <lineage>
        <taxon>Eukaryota</taxon>
        <taxon>Viridiplantae</taxon>
        <taxon>Streptophyta</taxon>
        <taxon>Embryophyta</taxon>
        <taxon>Tracheophyta</taxon>
        <taxon>Spermatophyta</taxon>
        <taxon>Magnoliopsida</taxon>
        <taxon>eudicotyledons</taxon>
        <taxon>Gunneridae</taxon>
        <taxon>Pentapetalae</taxon>
        <taxon>asterids</taxon>
        <taxon>campanulids</taxon>
        <taxon>Asterales</taxon>
        <taxon>Asteraceae</taxon>
        <taxon>Asteroideae</taxon>
        <taxon>Anthemideae</taxon>
        <taxon>Anthemidinae</taxon>
        <taxon>Tanacetum</taxon>
    </lineage>
</organism>
<proteinExistence type="predicted"/>
<comment type="caution">
    <text evidence="1">The sequence shown here is derived from an EMBL/GenBank/DDBJ whole genome shotgun (WGS) entry which is preliminary data.</text>
</comment>
<accession>A0A699XK79</accession>
<evidence type="ECO:0000313" key="1">
    <source>
        <dbReference type="EMBL" id="GFD58770.1"/>
    </source>
</evidence>
<dbReference type="AlphaFoldDB" id="A0A699XK79"/>
<reference evidence="1" key="1">
    <citation type="journal article" date="2019" name="Sci. Rep.">
        <title>Draft genome of Tanacetum cinerariifolium, the natural source of mosquito coil.</title>
        <authorList>
            <person name="Yamashiro T."/>
            <person name="Shiraishi A."/>
            <person name="Satake H."/>
            <person name="Nakayama K."/>
        </authorList>
    </citation>
    <scope>NUCLEOTIDE SEQUENCE</scope>
</reference>
<sequence>SEVLRLQAAAHGTVVGLHPAWGGPGRAQDFDVRINRYNFL</sequence>
<gene>
    <name evidence="1" type="ORF">Tci_930739</name>
</gene>
<name>A0A699XK79_TANCI</name>
<protein>
    <submittedName>
        <fullName evidence="1">Uncharacterized protein</fullName>
    </submittedName>
</protein>
<dbReference type="EMBL" id="BKCJ011857248">
    <property type="protein sequence ID" value="GFD58770.1"/>
    <property type="molecule type" value="Genomic_DNA"/>
</dbReference>
<feature type="non-terminal residue" evidence="1">
    <location>
        <position position="1"/>
    </location>
</feature>